<gene>
    <name evidence="5" type="ORF">FSP39_004598</name>
</gene>
<evidence type="ECO:0000256" key="3">
    <source>
        <dbReference type="RuleBase" id="RU367040"/>
    </source>
</evidence>
<dbReference type="GO" id="GO:0060271">
    <property type="term" value="P:cilium assembly"/>
    <property type="evidence" value="ECO:0007669"/>
    <property type="project" value="UniProtKB-UniRule"/>
</dbReference>
<accession>A0AA89C548</accession>
<evidence type="ECO:0000256" key="4">
    <source>
        <dbReference type="SAM" id="Coils"/>
    </source>
</evidence>
<keyword evidence="3" id="KW-0969">Cilium</keyword>
<dbReference type="InterPro" id="IPR000435">
    <property type="entry name" value="Tektins"/>
</dbReference>
<dbReference type="GO" id="GO:0060294">
    <property type="term" value="P:cilium movement involved in cell motility"/>
    <property type="evidence" value="ECO:0007669"/>
    <property type="project" value="UniProtKB-UniRule"/>
</dbReference>
<dbReference type="PANTHER" id="PTHR19960">
    <property type="entry name" value="TEKTIN"/>
    <property type="match status" value="1"/>
</dbReference>
<keyword evidence="3" id="KW-0282">Flagellum</keyword>
<keyword evidence="4" id="KW-0175">Coiled coil</keyword>
<name>A0AA89C548_PINIB</name>
<evidence type="ECO:0000313" key="6">
    <source>
        <dbReference type="Proteomes" id="UP001186944"/>
    </source>
</evidence>
<keyword evidence="3" id="KW-0966">Cell projection</keyword>
<dbReference type="GO" id="GO:0005930">
    <property type="term" value="C:axoneme"/>
    <property type="evidence" value="ECO:0007669"/>
    <property type="project" value="UniProtKB-SubCell"/>
</dbReference>
<dbReference type="InterPro" id="IPR048256">
    <property type="entry name" value="Tektin-like"/>
</dbReference>
<proteinExistence type="inferred from homology"/>
<dbReference type="Pfam" id="PF03148">
    <property type="entry name" value="Tektin"/>
    <property type="match status" value="1"/>
</dbReference>
<evidence type="ECO:0000313" key="5">
    <source>
        <dbReference type="EMBL" id="KAK3101579.1"/>
    </source>
</evidence>
<dbReference type="PANTHER" id="PTHR19960:SF11">
    <property type="entry name" value="TEKTIN"/>
    <property type="match status" value="1"/>
</dbReference>
<evidence type="ECO:0000256" key="2">
    <source>
        <dbReference type="ARBA" id="ARBA00022490"/>
    </source>
</evidence>
<dbReference type="GO" id="GO:0005634">
    <property type="term" value="C:nucleus"/>
    <property type="evidence" value="ECO:0007669"/>
    <property type="project" value="TreeGrafter"/>
</dbReference>
<organism evidence="5 6">
    <name type="scientific">Pinctada imbricata</name>
    <name type="common">Atlantic pearl-oyster</name>
    <name type="synonym">Pinctada martensii</name>
    <dbReference type="NCBI Taxonomy" id="66713"/>
    <lineage>
        <taxon>Eukaryota</taxon>
        <taxon>Metazoa</taxon>
        <taxon>Spiralia</taxon>
        <taxon>Lophotrochozoa</taxon>
        <taxon>Mollusca</taxon>
        <taxon>Bivalvia</taxon>
        <taxon>Autobranchia</taxon>
        <taxon>Pteriomorphia</taxon>
        <taxon>Pterioida</taxon>
        <taxon>Pterioidea</taxon>
        <taxon>Pteriidae</taxon>
        <taxon>Pinctada</taxon>
    </lineage>
</organism>
<comment type="subcellular location">
    <subcellularLocation>
        <location evidence="3">Cytoplasm</location>
        <location evidence="3">Cytoskeleton</location>
        <location evidence="3">Cilium axoneme</location>
    </subcellularLocation>
</comment>
<feature type="coiled-coil region" evidence="4">
    <location>
        <begin position="126"/>
        <end position="156"/>
    </location>
</feature>
<protein>
    <recommendedName>
        <fullName evidence="3">Tektin</fullName>
    </recommendedName>
</protein>
<evidence type="ECO:0000256" key="1">
    <source>
        <dbReference type="ARBA" id="ARBA00007209"/>
    </source>
</evidence>
<dbReference type="AlphaFoldDB" id="A0AA89C548"/>
<keyword evidence="2" id="KW-0963">Cytoplasm</keyword>
<reference evidence="5" key="1">
    <citation type="submission" date="2019-08" db="EMBL/GenBank/DDBJ databases">
        <title>The improved chromosome-level genome for the pearl oyster Pinctada fucata martensii using PacBio sequencing and Hi-C.</title>
        <authorList>
            <person name="Zheng Z."/>
        </authorList>
    </citation>
    <scope>NUCLEOTIDE SEQUENCE</scope>
    <source>
        <strain evidence="5">ZZ-2019</strain>
        <tissue evidence="5">Adductor muscle</tissue>
    </source>
</reference>
<dbReference type="GO" id="GO:0015630">
    <property type="term" value="C:microtubule cytoskeleton"/>
    <property type="evidence" value="ECO:0007669"/>
    <property type="project" value="UniProtKB-UniRule"/>
</dbReference>
<comment type="caution">
    <text evidence="5">The sequence shown here is derived from an EMBL/GenBank/DDBJ whole genome shotgun (WGS) entry which is preliminary data.</text>
</comment>
<sequence>MSKILPYVTDKTISRHLGYAGRSLDMGHAKSYYNPARLFFFEKIYITNIGIHLPVGMPCIHDTPQTDWGMSNSMNFSLSDKERSFAERLRADAWRAVKETDARTRNRQNDITKKLGERVYDIAFWKSELNNEVSAMATEIENLKEYRRTLEKALADTANPLHIAEECLMHREKRQGIDLVHDDVERHLIREVDIVKKCQVKMKKVLD</sequence>
<dbReference type="EMBL" id="VSWD01000005">
    <property type="protein sequence ID" value="KAK3101579.1"/>
    <property type="molecule type" value="Genomic_DNA"/>
</dbReference>
<dbReference type="Proteomes" id="UP001186944">
    <property type="component" value="Unassembled WGS sequence"/>
</dbReference>
<keyword evidence="6" id="KW-1185">Reference proteome</keyword>
<comment type="similarity">
    <text evidence="1 3">Belongs to the tektin family.</text>
</comment>